<organism evidence="3 4">
    <name type="scientific">Roseobacter ponti</name>
    <dbReference type="NCBI Taxonomy" id="1891787"/>
    <lineage>
        <taxon>Bacteria</taxon>
        <taxon>Pseudomonadati</taxon>
        <taxon>Pseudomonadota</taxon>
        <taxon>Alphaproteobacteria</taxon>
        <taxon>Rhodobacterales</taxon>
        <taxon>Roseobacteraceae</taxon>
        <taxon>Roseobacter</taxon>
    </lineage>
</organism>
<proteinExistence type="predicted"/>
<reference evidence="3 4" key="1">
    <citation type="submission" date="2020-02" db="EMBL/GenBank/DDBJ databases">
        <title>Genome sequence of Roseobacter ponti.</title>
        <authorList>
            <person name="Hollensteiner J."/>
            <person name="Schneider D."/>
            <person name="Poehlein A."/>
            <person name="Daniel R."/>
        </authorList>
    </citation>
    <scope>NUCLEOTIDE SEQUENCE [LARGE SCALE GENOMIC DNA]</scope>
    <source>
        <strain evidence="3 4">DSM 106830</strain>
    </source>
</reference>
<feature type="region of interest" description="Disordered" evidence="1">
    <location>
        <begin position="24"/>
        <end position="49"/>
    </location>
</feature>
<keyword evidence="2" id="KW-0812">Transmembrane</keyword>
<keyword evidence="4" id="KW-1185">Reference proteome</keyword>
<evidence type="ECO:0000256" key="1">
    <source>
        <dbReference type="SAM" id="MobiDB-lite"/>
    </source>
</evidence>
<feature type="compositionally biased region" description="Gly residues" evidence="1">
    <location>
        <begin position="38"/>
        <end position="49"/>
    </location>
</feature>
<dbReference type="RefSeq" id="WP_169639856.1">
    <property type="nucleotide sequence ID" value="NZ_CP048788.1"/>
</dbReference>
<dbReference type="KEGG" id="rpon:G3256_05435"/>
<evidence type="ECO:0000256" key="2">
    <source>
        <dbReference type="SAM" id="Phobius"/>
    </source>
</evidence>
<sequence length="49" mass="4905">MSDTLYLMALGVLVGGAGLLVWRGTSRKPDDGSNRADIGGGPGDGGMPD</sequence>
<protein>
    <submittedName>
        <fullName evidence="3">Uncharacterized protein</fullName>
    </submittedName>
</protein>
<feature type="transmembrane region" description="Helical" evidence="2">
    <location>
        <begin position="6"/>
        <end position="25"/>
    </location>
</feature>
<dbReference type="Proteomes" id="UP000503308">
    <property type="component" value="Chromosome"/>
</dbReference>
<evidence type="ECO:0000313" key="3">
    <source>
        <dbReference type="EMBL" id="QJF50640.1"/>
    </source>
</evidence>
<name>A0A858SQI6_9RHOB</name>
<gene>
    <name evidence="3" type="ORF">G3256_05435</name>
</gene>
<keyword evidence="2" id="KW-1133">Transmembrane helix</keyword>
<accession>A0A858SQI6</accession>
<dbReference type="EMBL" id="CP048788">
    <property type="protein sequence ID" value="QJF50640.1"/>
    <property type="molecule type" value="Genomic_DNA"/>
</dbReference>
<dbReference type="AlphaFoldDB" id="A0A858SQI6"/>
<keyword evidence="2" id="KW-0472">Membrane</keyword>
<evidence type="ECO:0000313" key="4">
    <source>
        <dbReference type="Proteomes" id="UP000503308"/>
    </source>
</evidence>